<keyword evidence="2" id="KW-1133">Transmembrane helix</keyword>
<reference evidence="3" key="1">
    <citation type="submission" date="2020-06" db="EMBL/GenBank/DDBJ databases">
        <authorList>
            <person name="Li T."/>
            <person name="Hu X."/>
            <person name="Zhang T."/>
            <person name="Song X."/>
            <person name="Zhang H."/>
            <person name="Dai N."/>
            <person name="Sheng W."/>
            <person name="Hou X."/>
            <person name="Wei L."/>
        </authorList>
    </citation>
    <scope>NUCLEOTIDE SEQUENCE</scope>
    <source>
        <strain evidence="3">G02</strain>
        <tissue evidence="3">Leaf</tissue>
    </source>
</reference>
<proteinExistence type="predicted"/>
<comment type="caution">
    <text evidence="3">The sequence shown here is derived from an EMBL/GenBank/DDBJ whole genome shotgun (WGS) entry which is preliminary data.</text>
</comment>
<feature type="compositionally biased region" description="Basic and acidic residues" evidence="1">
    <location>
        <begin position="209"/>
        <end position="225"/>
    </location>
</feature>
<sequence length="240" mass="25814">MSTGPPLLPQIPCLLGGPRPPVIKRGNTLLLVCLGHPIRGRDIVLLLSLLVAPHDIPPLSLPPLLLLLLLGLRSRLFKSLHSPAGGLYDYVMLMQEKEGASSQDADILKGTLTSADKHLMTSLSWEDLDKMLSLVLAKVNVVVGVSHVLSYLILMSFASFGFCILGSCFMGGVFVMSSRRVCPGIGRCPEEEIGRSSRTPDGRGGQTQRCDKRSNGEVPASREGDQEALEGNKCPEGRSC</sequence>
<evidence type="ECO:0000313" key="3">
    <source>
        <dbReference type="EMBL" id="KAL0349705.1"/>
    </source>
</evidence>
<reference evidence="3" key="2">
    <citation type="journal article" date="2024" name="Plant">
        <title>Genomic evolution and insights into agronomic trait innovations of Sesamum species.</title>
        <authorList>
            <person name="Miao H."/>
            <person name="Wang L."/>
            <person name="Qu L."/>
            <person name="Liu H."/>
            <person name="Sun Y."/>
            <person name="Le M."/>
            <person name="Wang Q."/>
            <person name="Wei S."/>
            <person name="Zheng Y."/>
            <person name="Lin W."/>
            <person name="Duan Y."/>
            <person name="Cao H."/>
            <person name="Xiong S."/>
            <person name="Wang X."/>
            <person name="Wei L."/>
            <person name="Li C."/>
            <person name="Ma Q."/>
            <person name="Ju M."/>
            <person name="Zhao R."/>
            <person name="Li G."/>
            <person name="Mu C."/>
            <person name="Tian Q."/>
            <person name="Mei H."/>
            <person name="Zhang T."/>
            <person name="Gao T."/>
            <person name="Zhang H."/>
        </authorList>
    </citation>
    <scope>NUCLEOTIDE SEQUENCE</scope>
    <source>
        <strain evidence="3">G02</strain>
    </source>
</reference>
<evidence type="ECO:0000256" key="1">
    <source>
        <dbReference type="SAM" id="MobiDB-lite"/>
    </source>
</evidence>
<accession>A0AAW2P3I9</accession>
<feature type="compositionally biased region" description="Basic and acidic residues" evidence="1">
    <location>
        <begin position="192"/>
        <end position="201"/>
    </location>
</feature>
<evidence type="ECO:0000256" key="2">
    <source>
        <dbReference type="SAM" id="Phobius"/>
    </source>
</evidence>
<gene>
    <name evidence="3" type="ORF">Sradi_4119700</name>
</gene>
<keyword evidence="2" id="KW-0472">Membrane</keyword>
<protein>
    <submittedName>
        <fullName evidence="3">Uncharacterized protein</fullName>
    </submittedName>
</protein>
<feature type="region of interest" description="Disordered" evidence="1">
    <location>
        <begin position="192"/>
        <end position="240"/>
    </location>
</feature>
<dbReference type="EMBL" id="JACGWJ010000018">
    <property type="protein sequence ID" value="KAL0349705.1"/>
    <property type="molecule type" value="Genomic_DNA"/>
</dbReference>
<name>A0AAW2P3I9_SESRA</name>
<dbReference type="AlphaFoldDB" id="A0AAW2P3I9"/>
<organism evidence="3">
    <name type="scientific">Sesamum radiatum</name>
    <name type="common">Black benniseed</name>
    <dbReference type="NCBI Taxonomy" id="300843"/>
    <lineage>
        <taxon>Eukaryota</taxon>
        <taxon>Viridiplantae</taxon>
        <taxon>Streptophyta</taxon>
        <taxon>Embryophyta</taxon>
        <taxon>Tracheophyta</taxon>
        <taxon>Spermatophyta</taxon>
        <taxon>Magnoliopsida</taxon>
        <taxon>eudicotyledons</taxon>
        <taxon>Gunneridae</taxon>
        <taxon>Pentapetalae</taxon>
        <taxon>asterids</taxon>
        <taxon>lamiids</taxon>
        <taxon>Lamiales</taxon>
        <taxon>Pedaliaceae</taxon>
        <taxon>Sesamum</taxon>
    </lineage>
</organism>
<feature type="transmembrane region" description="Helical" evidence="2">
    <location>
        <begin position="159"/>
        <end position="177"/>
    </location>
</feature>
<keyword evidence="2" id="KW-0812">Transmembrane</keyword>